<comment type="caution">
    <text evidence="2">The sequence shown here is derived from an EMBL/GenBank/DDBJ whole genome shotgun (WGS) entry which is preliminary data.</text>
</comment>
<evidence type="ECO:0000313" key="2">
    <source>
        <dbReference type="EMBL" id="MFD0764805.1"/>
    </source>
</evidence>
<dbReference type="Proteomes" id="UP001597073">
    <property type="component" value="Unassembled WGS sequence"/>
</dbReference>
<accession>A0ABW2ZF39</accession>
<organism evidence="2 3">
    <name type="scientific">Mucilaginibacter lutimaris</name>
    <dbReference type="NCBI Taxonomy" id="931629"/>
    <lineage>
        <taxon>Bacteria</taxon>
        <taxon>Pseudomonadati</taxon>
        <taxon>Bacteroidota</taxon>
        <taxon>Sphingobacteriia</taxon>
        <taxon>Sphingobacteriales</taxon>
        <taxon>Sphingobacteriaceae</taxon>
        <taxon>Mucilaginibacter</taxon>
    </lineage>
</organism>
<dbReference type="Gene3D" id="3.40.430.10">
    <property type="entry name" value="Dihydrofolate Reductase, subunit A"/>
    <property type="match status" value="1"/>
</dbReference>
<protein>
    <submittedName>
        <fullName evidence="2">Dihydrofolate reductase family protein</fullName>
    </submittedName>
</protein>
<keyword evidence="3" id="KW-1185">Reference proteome</keyword>
<evidence type="ECO:0000313" key="3">
    <source>
        <dbReference type="Proteomes" id="UP001597073"/>
    </source>
</evidence>
<dbReference type="SUPFAM" id="SSF53597">
    <property type="entry name" value="Dihydrofolate reductase-like"/>
    <property type="match status" value="1"/>
</dbReference>
<feature type="domain" description="Bacterial bifunctional deaminase-reductase C-terminal" evidence="1">
    <location>
        <begin position="2"/>
        <end position="180"/>
    </location>
</feature>
<dbReference type="InterPro" id="IPR002734">
    <property type="entry name" value="RibDG_C"/>
</dbReference>
<proteinExistence type="predicted"/>
<dbReference type="InterPro" id="IPR024072">
    <property type="entry name" value="DHFR-like_dom_sf"/>
</dbReference>
<dbReference type="RefSeq" id="WP_377140837.1">
    <property type="nucleotide sequence ID" value="NZ_JBHTIA010000003.1"/>
</dbReference>
<sequence length="197" mass="21744">MRKIIVLSFITLDGVMQAPGGPEEDPSNGFKYGGWTAPYGDEESGKAMQKQLEPADFLLGRKTFDIFESYWPQHAEHWPGVNEVTKYVLSTTVTQSGWSNCVFLKGVDDIKNLKQSEGSDLKIWGSSELVQLLMQHDLVDEFWLNIHPVTLGKGKRLFNDGAIPAAFTIAESTITSKGVIMVNYNKAGDVKTGTVGE</sequence>
<name>A0ABW2ZF39_9SPHI</name>
<reference evidence="3" key="1">
    <citation type="journal article" date="2019" name="Int. J. Syst. Evol. Microbiol.">
        <title>The Global Catalogue of Microorganisms (GCM) 10K type strain sequencing project: providing services to taxonomists for standard genome sequencing and annotation.</title>
        <authorList>
            <consortium name="The Broad Institute Genomics Platform"/>
            <consortium name="The Broad Institute Genome Sequencing Center for Infectious Disease"/>
            <person name="Wu L."/>
            <person name="Ma J."/>
        </authorList>
    </citation>
    <scope>NUCLEOTIDE SEQUENCE [LARGE SCALE GENOMIC DNA]</scope>
    <source>
        <strain evidence="3">CCUG 60742</strain>
    </source>
</reference>
<gene>
    <name evidence="2" type="ORF">ACFQZI_08050</name>
</gene>
<dbReference type="EMBL" id="JBHTIA010000003">
    <property type="protein sequence ID" value="MFD0764805.1"/>
    <property type="molecule type" value="Genomic_DNA"/>
</dbReference>
<evidence type="ECO:0000259" key="1">
    <source>
        <dbReference type="Pfam" id="PF01872"/>
    </source>
</evidence>
<dbReference type="Pfam" id="PF01872">
    <property type="entry name" value="RibD_C"/>
    <property type="match status" value="1"/>
</dbReference>